<feature type="transmembrane region" description="Helical" evidence="5">
    <location>
        <begin position="331"/>
        <end position="351"/>
    </location>
</feature>
<evidence type="ECO:0000256" key="1">
    <source>
        <dbReference type="ARBA" id="ARBA00004141"/>
    </source>
</evidence>
<dbReference type="EMBL" id="JACJVJ010000003">
    <property type="protein sequence ID" value="MBC2778858.1"/>
    <property type="molecule type" value="Genomic_DNA"/>
</dbReference>
<dbReference type="InterPro" id="IPR020846">
    <property type="entry name" value="MFS_dom"/>
</dbReference>
<dbReference type="SUPFAM" id="SSF103473">
    <property type="entry name" value="MFS general substrate transporter"/>
    <property type="match status" value="1"/>
</dbReference>
<dbReference type="InterPro" id="IPR011701">
    <property type="entry name" value="MFS"/>
</dbReference>
<feature type="transmembrane region" description="Helical" evidence="5">
    <location>
        <begin position="64"/>
        <end position="83"/>
    </location>
</feature>
<dbReference type="Pfam" id="PF07690">
    <property type="entry name" value="MFS_1"/>
    <property type="match status" value="1"/>
</dbReference>
<keyword evidence="3 5" id="KW-1133">Transmembrane helix</keyword>
<dbReference type="InterPro" id="IPR036259">
    <property type="entry name" value="MFS_trans_sf"/>
</dbReference>
<accession>A0A842HXI4</accession>
<feature type="transmembrane region" description="Helical" evidence="5">
    <location>
        <begin position="263"/>
        <end position="286"/>
    </location>
</feature>
<dbReference type="RefSeq" id="WP_185802174.1">
    <property type="nucleotide sequence ID" value="NZ_JACJVJ010000003.1"/>
</dbReference>
<feature type="transmembrane region" description="Helical" evidence="5">
    <location>
        <begin position="306"/>
        <end position="324"/>
    </location>
</feature>
<feature type="transmembrane region" description="Helical" evidence="5">
    <location>
        <begin position="95"/>
        <end position="112"/>
    </location>
</feature>
<evidence type="ECO:0000256" key="3">
    <source>
        <dbReference type="ARBA" id="ARBA00022989"/>
    </source>
</evidence>
<dbReference type="AlphaFoldDB" id="A0A842HXI4"/>
<evidence type="ECO:0000313" key="8">
    <source>
        <dbReference type="Proteomes" id="UP000564378"/>
    </source>
</evidence>
<dbReference type="GO" id="GO:0005886">
    <property type="term" value="C:plasma membrane"/>
    <property type="evidence" value="ECO:0007669"/>
    <property type="project" value="TreeGrafter"/>
</dbReference>
<feature type="transmembrane region" description="Helical" evidence="5">
    <location>
        <begin position="118"/>
        <end position="141"/>
    </location>
</feature>
<gene>
    <name evidence="7" type="ORF">H6P80_14635</name>
</gene>
<name>A0A842HXI4_9SPHN</name>
<feature type="transmembrane region" description="Helical" evidence="5">
    <location>
        <begin position="153"/>
        <end position="175"/>
    </location>
</feature>
<reference evidence="7 8" key="1">
    <citation type="submission" date="2020-08" db="EMBL/GenBank/DDBJ databases">
        <title>Draft genome sequence of Parasphingopyxis sp. GrpM-11.</title>
        <authorList>
            <person name="Oh J."/>
            <person name="Roh D.-H."/>
        </authorList>
    </citation>
    <scope>NUCLEOTIDE SEQUENCE [LARGE SCALE GENOMIC DNA]</scope>
    <source>
        <strain evidence="7 8">GrpM-11</strain>
    </source>
</reference>
<keyword evidence="8" id="KW-1185">Reference proteome</keyword>
<evidence type="ECO:0000256" key="4">
    <source>
        <dbReference type="ARBA" id="ARBA00023136"/>
    </source>
</evidence>
<sequence length="455" mass="48363">MAAAPPGKTPVDIETFLDTVKFGRFHVRVMLIGAMVMMVDGFDLALLSWVLPKISDDYGVPRTSLTWVLMTQQVGMVIGAFLIAPIADQIGRRRLLMLCVFTVSISCFVTIFTTSVPALALCRLATGVFASAVIANMVALASEMAPAKRRSTMVTIVLAGSMPGALLGSAMQAFLLEDYGWHIAFWIGTAMPLLLVPIIFFFLPESPKFLAARDPNDPRLKTILRALTVDGELPELAPPTAQDARDASDGGLSRVKGLFKDGLGIPTLLLWFGFVGSFGFISAALWKTTVFHDVIGLNWEQVGLTTAIGVIFGGIGMVTIGMMIDRFGFKAIVPTYFIIASLAAIAMGVFAPGPLMFVALAINAAAQHAAHAGLASIASTLYPTRNRATGVGWAYGAGRITSIIGPIYGALALEHDMGAIGYFFLLAGPLAVAGITLYILLTIKQLNPAQRAAAH</sequence>
<dbReference type="PANTHER" id="PTHR23508:SF10">
    <property type="entry name" value="CARBOXYLIC ACID TRANSPORTER PROTEIN HOMOLOG"/>
    <property type="match status" value="1"/>
</dbReference>
<keyword evidence="2 5" id="KW-0812">Transmembrane</keyword>
<dbReference type="PANTHER" id="PTHR23508">
    <property type="entry name" value="CARBOXYLIC ACID TRANSPORTER PROTEIN HOMOLOG"/>
    <property type="match status" value="1"/>
</dbReference>
<proteinExistence type="predicted"/>
<comment type="subcellular location">
    <subcellularLocation>
        <location evidence="1">Membrane</location>
        <topology evidence="1">Multi-pass membrane protein</topology>
    </subcellularLocation>
</comment>
<feature type="transmembrane region" description="Helical" evidence="5">
    <location>
        <begin position="419"/>
        <end position="441"/>
    </location>
</feature>
<evidence type="ECO:0000313" key="7">
    <source>
        <dbReference type="EMBL" id="MBC2778858.1"/>
    </source>
</evidence>
<feature type="transmembrane region" description="Helical" evidence="5">
    <location>
        <begin position="29"/>
        <end position="52"/>
    </location>
</feature>
<dbReference type="GO" id="GO:0046943">
    <property type="term" value="F:carboxylic acid transmembrane transporter activity"/>
    <property type="evidence" value="ECO:0007669"/>
    <property type="project" value="TreeGrafter"/>
</dbReference>
<keyword evidence="4 5" id="KW-0472">Membrane</keyword>
<comment type="caution">
    <text evidence="7">The sequence shown here is derived from an EMBL/GenBank/DDBJ whole genome shotgun (WGS) entry which is preliminary data.</text>
</comment>
<dbReference type="PROSITE" id="PS50850">
    <property type="entry name" value="MFS"/>
    <property type="match status" value="1"/>
</dbReference>
<dbReference type="Proteomes" id="UP000564378">
    <property type="component" value="Unassembled WGS sequence"/>
</dbReference>
<feature type="transmembrane region" description="Helical" evidence="5">
    <location>
        <begin position="393"/>
        <end position="413"/>
    </location>
</feature>
<evidence type="ECO:0000259" key="6">
    <source>
        <dbReference type="PROSITE" id="PS50850"/>
    </source>
</evidence>
<dbReference type="Gene3D" id="1.20.1250.20">
    <property type="entry name" value="MFS general substrate transporter like domains"/>
    <property type="match status" value="1"/>
</dbReference>
<evidence type="ECO:0000256" key="5">
    <source>
        <dbReference type="SAM" id="Phobius"/>
    </source>
</evidence>
<protein>
    <submittedName>
        <fullName evidence="7">MFS transporter</fullName>
    </submittedName>
</protein>
<feature type="domain" description="Major facilitator superfamily (MFS) profile" evidence="6">
    <location>
        <begin position="29"/>
        <end position="445"/>
    </location>
</feature>
<feature type="transmembrane region" description="Helical" evidence="5">
    <location>
        <begin position="357"/>
        <end position="381"/>
    </location>
</feature>
<organism evidence="7 8">
    <name type="scientific">Parasphingopyxis marina</name>
    <dbReference type="NCBI Taxonomy" id="2761622"/>
    <lineage>
        <taxon>Bacteria</taxon>
        <taxon>Pseudomonadati</taxon>
        <taxon>Pseudomonadota</taxon>
        <taxon>Alphaproteobacteria</taxon>
        <taxon>Sphingomonadales</taxon>
        <taxon>Sphingomonadaceae</taxon>
        <taxon>Parasphingopyxis</taxon>
    </lineage>
</organism>
<evidence type="ECO:0000256" key="2">
    <source>
        <dbReference type="ARBA" id="ARBA00022692"/>
    </source>
</evidence>
<feature type="transmembrane region" description="Helical" evidence="5">
    <location>
        <begin position="181"/>
        <end position="203"/>
    </location>
</feature>